<dbReference type="Gene3D" id="2.160.10.10">
    <property type="entry name" value="Hexapeptide repeat proteins"/>
    <property type="match status" value="1"/>
</dbReference>
<dbReference type="PANTHER" id="PTHR43236:SF1">
    <property type="entry name" value="BLL7220 PROTEIN"/>
    <property type="match status" value="1"/>
</dbReference>
<dbReference type="PROSITE" id="PS50943">
    <property type="entry name" value="HTH_CROC1"/>
    <property type="match status" value="2"/>
</dbReference>
<evidence type="ECO:0000313" key="3">
    <source>
        <dbReference type="Proteomes" id="UP000034588"/>
    </source>
</evidence>
<name>A0A0G1W3I3_9BACT</name>
<dbReference type="SUPFAM" id="SSF51161">
    <property type="entry name" value="Trimeric LpxA-like enzymes"/>
    <property type="match status" value="1"/>
</dbReference>
<dbReference type="PANTHER" id="PTHR43236">
    <property type="entry name" value="ANTITOXIN HIGA1"/>
    <property type="match status" value="1"/>
</dbReference>
<keyword evidence="2" id="KW-0012">Acyltransferase</keyword>
<dbReference type="AlphaFoldDB" id="A0A0G1W3I3"/>
<dbReference type="Gene3D" id="1.10.260.40">
    <property type="entry name" value="lambda repressor-like DNA-binding domains"/>
    <property type="match status" value="2"/>
</dbReference>
<dbReference type="Pfam" id="PF00132">
    <property type="entry name" value="Hexapep"/>
    <property type="match status" value="1"/>
</dbReference>
<dbReference type="GO" id="GO:0003677">
    <property type="term" value="F:DNA binding"/>
    <property type="evidence" value="ECO:0007669"/>
    <property type="project" value="InterPro"/>
</dbReference>
<dbReference type="SMART" id="SM00530">
    <property type="entry name" value="HTH_XRE"/>
    <property type="match status" value="2"/>
</dbReference>
<dbReference type="Proteomes" id="UP000034588">
    <property type="component" value="Unassembled WGS sequence"/>
</dbReference>
<evidence type="ECO:0000313" key="2">
    <source>
        <dbReference type="EMBL" id="KKW13258.1"/>
    </source>
</evidence>
<protein>
    <submittedName>
        <fullName evidence="2">Sugar O-acyltransferase, sialic acid O-acetyltransferase NeuD family</fullName>
    </submittedName>
</protein>
<accession>A0A0G1W3I3</accession>
<keyword evidence="2" id="KW-0808">Transferase</keyword>
<comment type="caution">
    <text evidence="2">The sequence shown here is derived from an EMBL/GenBank/DDBJ whole genome shotgun (WGS) entry which is preliminary data.</text>
</comment>
<dbReference type="InterPro" id="IPR011004">
    <property type="entry name" value="Trimer_LpxA-like_sf"/>
</dbReference>
<feature type="domain" description="HTH cro/C1-type" evidence="1">
    <location>
        <begin position="78"/>
        <end position="136"/>
    </location>
</feature>
<sequence>MSVAEVIRTARVRLGLSVVDMAQRADVPMPLLMSVESGKATPTDTYELSAAMSVKCRFLFSPAELVVLDGVAQTSVGLRDIRKLAGLTQRALADKLGVTQASVSIWESGGSPTPSDRVKEAINIAASILGIPVTEVIQSAQRQAGTNRSARITVAPSALVDGTAIIHTKVSVGVRVVVGGRCVLLRGCSIRRDSVLGERVTVGEGARVGRNVTIGDGSQIGAGAIIRSRSNLPPGTQVPPGEIVRIDG</sequence>
<organism evidence="2 3">
    <name type="scientific">Candidatus Gottesmanbacteria bacterium GW2011_GWB1_49_7</name>
    <dbReference type="NCBI Taxonomy" id="1618448"/>
    <lineage>
        <taxon>Bacteria</taxon>
        <taxon>Candidatus Gottesmaniibacteriota</taxon>
    </lineage>
</organism>
<dbReference type="Pfam" id="PF01381">
    <property type="entry name" value="HTH_3"/>
    <property type="match status" value="1"/>
</dbReference>
<dbReference type="InterPro" id="IPR001387">
    <property type="entry name" value="Cro/C1-type_HTH"/>
</dbReference>
<dbReference type="CDD" id="cd00093">
    <property type="entry name" value="HTH_XRE"/>
    <property type="match status" value="1"/>
</dbReference>
<dbReference type="SUPFAM" id="SSF47413">
    <property type="entry name" value="lambda repressor-like DNA-binding domains"/>
    <property type="match status" value="2"/>
</dbReference>
<dbReference type="EMBL" id="LCQD01000003">
    <property type="protein sequence ID" value="KKW13258.1"/>
    <property type="molecule type" value="Genomic_DNA"/>
</dbReference>
<dbReference type="InterPro" id="IPR010982">
    <property type="entry name" value="Lambda_DNA-bd_dom_sf"/>
</dbReference>
<dbReference type="GO" id="GO:0016746">
    <property type="term" value="F:acyltransferase activity"/>
    <property type="evidence" value="ECO:0007669"/>
    <property type="project" value="UniProtKB-KW"/>
</dbReference>
<proteinExistence type="predicted"/>
<reference evidence="2 3" key="1">
    <citation type="journal article" date="2015" name="Nature">
        <title>rRNA introns, odd ribosomes, and small enigmatic genomes across a large radiation of phyla.</title>
        <authorList>
            <person name="Brown C.T."/>
            <person name="Hug L.A."/>
            <person name="Thomas B.C."/>
            <person name="Sharon I."/>
            <person name="Castelle C.J."/>
            <person name="Singh A."/>
            <person name="Wilkins M.J."/>
            <person name="Williams K.H."/>
            <person name="Banfield J.F."/>
        </authorList>
    </citation>
    <scope>NUCLEOTIDE SEQUENCE [LARGE SCALE GENOMIC DNA]</scope>
</reference>
<dbReference type="InterPro" id="IPR052345">
    <property type="entry name" value="Rad_response_metalloprotease"/>
</dbReference>
<dbReference type="InterPro" id="IPR001451">
    <property type="entry name" value="Hexapep"/>
</dbReference>
<evidence type="ECO:0000259" key="1">
    <source>
        <dbReference type="PROSITE" id="PS50943"/>
    </source>
</evidence>
<gene>
    <name evidence="2" type="ORF">UY48_C0003G0080</name>
</gene>
<feature type="domain" description="HTH cro/C1-type" evidence="1">
    <location>
        <begin position="7"/>
        <end position="65"/>
    </location>
</feature>